<dbReference type="InterPro" id="IPR029058">
    <property type="entry name" value="AB_hydrolase_fold"/>
</dbReference>
<dbReference type="RefSeq" id="WP_174867361.1">
    <property type="nucleotide sequence ID" value="NZ_CP046172.1"/>
</dbReference>
<evidence type="ECO:0000313" key="4">
    <source>
        <dbReference type="Proteomes" id="UP000503540"/>
    </source>
</evidence>
<evidence type="ECO:0008006" key="5">
    <source>
        <dbReference type="Google" id="ProtNLM"/>
    </source>
</evidence>
<dbReference type="PANTHER" id="PTHR21661">
    <property type="entry name" value="EPOXIDE HYDROLASE 1-RELATED"/>
    <property type="match status" value="1"/>
</dbReference>
<keyword evidence="2" id="KW-0378">Hydrolase</keyword>
<protein>
    <recommendedName>
        <fullName evidence="5">Alpha/beta fold hydrolase</fullName>
    </recommendedName>
</protein>
<proteinExistence type="inferred from homology"/>
<evidence type="ECO:0000256" key="1">
    <source>
        <dbReference type="ARBA" id="ARBA00010088"/>
    </source>
</evidence>
<dbReference type="SUPFAM" id="SSF53474">
    <property type="entry name" value="alpha/beta-Hydrolases"/>
    <property type="match status" value="1"/>
</dbReference>
<evidence type="ECO:0000256" key="2">
    <source>
        <dbReference type="ARBA" id="ARBA00022801"/>
    </source>
</evidence>
<dbReference type="EMBL" id="CP046172">
    <property type="protein sequence ID" value="QIS11608.1"/>
    <property type="molecule type" value="Genomic_DNA"/>
</dbReference>
<dbReference type="GO" id="GO:0004301">
    <property type="term" value="F:epoxide hydrolase activity"/>
    <property type="evidence" value="ECO:0007669"/>
    <property type="project" value="TreeGrafter"/>
</dbReference>
<dbReference type="Gene3D" id="3.40.50.1820">
    <property type="entry name" value="alpha/beta hydrolase"/>
    <property type="match status" value="1"/>
</dbReference>
<name>A0A6G9YEJ2_9NOCA</name>
<dbReference type="PANTHER" id="PTHR21661:SF35">
    <property type="entry name" value="EPOXIDE HYDROLASE"/>
    <property type="match status" value="1"/>
</dbReference>
<organism evidence="3 4">
    <name type="scientific">Nocardia arthritidis</name>
    <dbReference type="NCBI Taxonomy" id="228602"/>
    <lineage>
        <taxon>Bacteria</taxon>
        <taxon>Bacillati</taxon>
        <taxon>Actinomycetota</taxon>
        <taxon>Actinomycetes</taxon>
        <taxon>Mycobacteriales</taxon>
        <taxon>Nocardiaceae</taxon>
        <taxon>Nocardia</taxon>
    </lineage>
</organism>
<dbReference type="Proteomes" id="UP000503540">
    <property type="component" value="Chromosome"/>
</dbReference>
<comment type="similarity">
    <text evidence="1">Belongs to the peptidase S33 family.</text>
</comment>
<sequence length="66" mass="7847">MEPGYISVPTGYAKFPKESWLPPREWLERGCNLQRYTELPRGGHFPAMERPELLVEEIRAFFRPLR</sequence>
<keyword evidence="4" id="KW-1185">Reference proteome</keyword>
<dbReference type="AlphaFoldDB" id="A0A6G9YEJ2"/>
<dbReference type="GO" id="GO:0097176">
    <property type="term" value="P:epoxide metabolic process"/>
    <property type="evidence" value="ECO:0007669"/>
    <property type="project" value="TreeGrafter"/>
</dbReference>
<evidence type="ECO:0000313" key="3">
    <source>
        <dbReference type="EMBL" id="QIS11608.1"/>
    </source>
</evidence>
<gene>
    <name evidence="3" type="ORF">F5544_18685</name>
</gene>
<reference evidence="3 4" key="1">
    <citation type="journal article" date="2019" name="ACS Chem. Biol.">
        <title>Identification and Mobilization of a Cryptic Antibiotic Biosynthesis Gene Locus from a Human-Pathogenic Nocardia Isolate.</title>
        <authorList>
            <person name="Herisse M."/>
            <person name="Ishida K."/>
            <person name="Porter J.L."/>
            <person name="Howden B."/>
            <person name="Hertweck C."/>
            <person name="Stinear T.P."/>
            <person name="Pidot S.J."/>
        </authorList>
    </citation>
    <scope>NUCLEOTIDE SEQUENCE [LARGE SCALE GENOMIC DNA]</scope>
    <source>
        <strain evidence="3 4">AUSMDU00012717</strain>
    </source>
</reference>
<dbReference type="KEGG" id="nah:F5544_18685"/>
<accession>A0A6G9YEJ2</accession>